<dbReference type="OrthoDB" id="5377012at2759"/>
<reference evidence="2 3" key="1">
    <citation type="journal article" date="2009" name="Nat. Biotechnol.">
        <title>Genome sequence of the recombinant protein production host Pichia pastoris.</title>
        <authorList>
            <person name="De Schutter K."/>
            <person name="Lin Y.C."/>
            <person name="Tiels P."/>
            <person name="Van Hecke A."/>
            <person name="Glinka S."/>
            <person name="Weber-Lehmann J."/>
            <person name="Rouze P."/>
            <person name="Van de Peer Y."/>
            <person name="Callewaert N."/>
        </authorList>
    </citation>
    <scope>NUCLEOTIDE SEQUENCE [LARGE SCALE GENOMIC DNA]</scope>
    <source>
        <strain evidence="3">GS115 / ATCC 20864</strain>
    </source>
</reference>
<dbReference type="RefSeq" id="XP_002491767.1">
    <property type="nucleotide sequence ID" value="XM_002491722.1"/>
</dbReference>
<feature type="compositionally biased region" description="Basic and acidic residues" evidence="1">
    <location>
        <begin position="8"/>
        <end position="18"/>
    </location>
</feature>
<evidence type="ECO:0000313" key="3">
    <source>
        <dbReference type="Proteomes" id="UP000000314"/>
    </source>
</evidence>
<proteinExistence type="predicted"/>
<protein>
    <submittedName>
        <fullName evidence="2">Uncharacterized protein</fullName>
    </submittedName>
</protein>
<feature type="region of interest" description="Disordered" evidence="1">
    <location>
        <begin position="1"/>
        <end position="23"/>
    </location>
</feature>
<dbReference type="KEGG" id="ppa:PAS_chr2-2_0422"/>
<evidence type="ECO:0000256" key="1">
    <source>
        <dbReference type="SAM" id="MobiDB-lite"/>
    </source>
</evidence>
<gene>
    <name evidence="2" type="ordered locus">PAS_chr2-2_0422</name>
</gene>
<feature type="region of interest" description="Disordered" evidence="1">
    <location>
        <begin position="227"/>
        <end position="249"/>
    </location>
</feature>
<evidence type="ECO:0000313" key="2">
    <source>
        <dbReference type="EMBL" id="CAY69487.1"/>
    </source>
</evidence>
<dbReference type="AlphaFoldDB" id="C4R1W3"/>
<dbReference type="InParanoid" id="C4R1W3"/>
<dbReference type="OMA" id="NHESTQN"/>
<dbReference type="GeneID" id="8199125"/>
<dbReference type="EMBL" id="FN392320">
    <property type="protein sequence ID" value="CAY69487.1"/>
    <property type="molecule type" value="Genomic_DNA"/>
</dbReference>
<accession>C4R1W3</accession>
<name>C4R1W3_KOMPG</name>
<organism evidence="2 3">
    <name type="scientific">Komagataella phaffii (strain GS115 / ATCC 20864)</name>
    <name type="common">Yeast</name>
    <name type="synonym">Pichia pastoris</name>
    <dbReference type="NCBI Taxonomy" id="644223"/>
    <lineage>
        <taxon>Eukaryota</taxon>
        <taxon>Fungi</taxon>
        <taxon>Dikarya</taxon>
        <taxon>Ascomycota</taxon>
        <taxon>Saccharomycotina</taxon>
        <taxon>Pichiomycetes</taxon>
        <taxon>Pichiales</taxon>
        <taxon>Pichiaceae</taxon>
        <taxon>Komagataella</taxon>
    </lineage>
</organism>
<feature type="region of interest" description="Disordered" evidence="1">
    <location>
        <begin position="40"/>
        <end position="87"/>
    </location>
</feature>
<sequence>MSQQHLQNSDHVKLEISGRRPSNSLGSRFSWVKRLMNSKQNSPSYSAIPLATRNSRKRADMTSMELPMSRKTHNKTQEKQSTLTTDVQDSITDNSSTVPILSLSSASLGTSSLLVDDNKSQGSSLTTSLSASAQLGSMSLSLNGTPASNAWVLSNHDAASIVTLASSTRNRARRPSFDTNASTSGIAPSSLNERISVAAATGNHESTQNPSIDGIINENDLSHLHTCRSRENSSVRSIKSHATARTGKS</sequence>
<dbReference type="HOGENOM" id="CLU_1116094_0_0_1"/>
<dbReference type="Proteomes" id="UP000000314">
    <property type="component" value="Chromosome 2"/>
</dbReference>
<keyword evidence="3" id="KW-1185">Reference proteome</keyword>